<dbReference type="Proteomes" id="UP000223749">
    <property type="component" value="Chromosome"/>
</dbReference>
<dbReference type="InterPro" id="IPR016181">
    <property type="entry name" value="Acyl_CoA_acyltransferase"/>
</dbReference>
<keyword evidence="2" id="KW-0808">Transferase</keyword>
<dbReference type="Pfam" id="PF13302">
    <property type="entry name" value="Acetyltransf_3"/>
    <property type="match status" value="1"/>
</dbReference>
<evidence type="ECO:0000259" key="1">
    <source>
        <dbReference type="PROSITE" id="PS51186"/>
    </source>
</evidence>
<dbReference type="KEGG" id="pgs:CPT03_08170"/>
<evidence type="ECO:0000313" key="3">
    <source>
        <dbReference type="Proteomes" id="UP000223749"/>
    </source>
</evidence>
<proteinExistence type="predicted"/>
<dbReference type="PROSITE" id="PS51186">
    <property type="entry name" value="GNAT"/>
    <property type="match status" value="1"/>
</dbReference>
<protein>
    <submittedName>
        <fullName evidence="2">GNAT family N-acetyltransferase</fullName>
    </submittedName>
</protein>
<dbReference type="PANTHER" id="PTHR43610">
    <property type="entry name" value="BLL6696 PROTEIN"/>
    <property type="match status" value="1"/>
</dbReference>
<evidence type="ECO:0000313" key="2">
    <source>
        <dbReference type="EMBL" id="ATP56451.1"/>
    </source>
</evidence>
<name>A0A2D1U4B8_9SPHI</name>
<dbReference type="SUPFAM" id="SSF55729">
    <property type="entry name" value="Acyl-CoA N-acyltransferases (Nat)"/>
    <property type="match status" value="1"/>
</dbReference>
<gene>
    <name evidence="2" type="ORF">CPT03_08170</name>
</gene>
<sequence>MIDFDFTANYILEDEIALLRPLEEADIVHLLQFAHQPDIWRFSTQKGDTEVALKKYLELAIEARTAQKEYPFVIIDKRTNAYAGSSRFYDVKPNQHNLTLGYTWYGQQFHGTGLNKHCKYLLFDFAFGNGFERVEFAADTTNLRSVAAMKSIGCTEEGVLRSNIIRLDGSRRDTIVLSMLKDEWENNLRQKLENKL</sequence>
<dbReference type="OrthoDB" id="9795199at2"/>
<reference evidence="2 3" key="1">
    <citation type="submission" date="2017-10" db="EMBL/GenBank/DDBJ databases">
        <title>Whole genome of Pedobacter ginsengisoli T01R-27 isolated from tomato rhizosphere.</title>
        <authorList>
            <person name="Weon H.-Y."/>
            <person name="Lee S.A."/>
            <person name="Sang M.K."/>
            <person name="Song J."/>
        </authorList>
    </citation>
    <scope>NUCLEOTIDE SEQUENCE [LARGE SCALE GENOMIC DNA]</scope>
    <source>
        <strain evidence="2 3">T01R-27</strain>
    </source>
</reference>
<dbReference type="Gene3D" id="3.40.630.30">
    <property type="match status" value="1"/>
</dbReference>
<dbReference type="PANTHER" id="PTHR43610:SF1">
    <property type="entry name" value="N-ACETYLTRANSFERASE DOMAIN-CONTAINING PROTEIN"/>
    <property type="match status" value="1"/>
</dbReference>
<accession>A0A2D1U4B8</accession>
<dbReference type="EMBL" id="CP024091">
    <property type="protein sequence ID" value="ATP56451.1"/>
    <property type="molecule type" value="Genomic_DNA"/>
</dbReference>
<dbReference type="RefSeq" id="WP_099438393.1">
    <property type="nucleotide sequence ID" value="NZ_CP024091.1"/>
</dbReference>
<dbReference type="InterPro" id="IPR000182">
    <property type="entry name" value="GNAT_dom"/>
</dbReference>
<organism evidence="2 3">
    <name type="scientific">Pedobacter ginsengisoli</name>
    <dbReference type="NCBI Taxonomy" id="363852"/>
    <lineage>
        <taxon>Bacteria</taxon>
        <taxon>Pseudomonadati</taxon>
        <taxon>Bacteroidota</taxon>
        <taxon>Sphingobacteriia</taxon>
        <taxon>Sphingobacteriales</taxon>
        <taxon>Sphingobacteriaceae</taxon>
        <taxon>Pedobacter</taxon>
    </lineage>
</organism>
<dbReference type="AlphaFoldDB" id="A0A2D1U4B8"/>
<keyword evidence="3" id="KW-1185">Reference proteome</keyword>
<feature type="domain" description="N-acetyltransferase" evidence="1">
    <location>
        <begin position="17"/>
        <end position="182"/>
    </location>
</feature>
<dbReference type="GO" id="GO:0016747">
    <property type="term" value="F:acyltransferase activity, transferring groups other than amino-acyl groups"/>
    <property type="evidence" value="ECO:0007669"/>
    <property type="project" value="InterPro"/>
</dbReference>